<reference evidence="8 9" key="1">
    <citation type="submission" date="2017-09" db="EMBL/GenBank/DDBJ databases">
        <title>Large-scale bioinformatics analysis of Bacillus genomes uncovers conserved roles of natural products in bacterial physiology.</title>
        <authorList>
            <consortium name="Agbiome Team Llc"/>
            <person name="Bleich R.M."/>
            <person name="Grubbs K.J."/>
            <person name="Santa Maria K.C."/>
            <person name="Allen S.E."/>
            <person name="Farag S."/>
            <person name="Shank E.A."/>
            <person name="Bowers A."/>
        </authorList>
    </citation>
    <scope>NUCLEOTIDE SEQUENCE [LARGE SCALE GENOMIC DNA]</scope>
    <source>
        <strain evidence="8 9">AFS096845</strain>
    </source>
</reference>
<feature type="domain" description="ABC transmembrane type-1" evidence="7">
    <location>
        <begin position="85"/>
        <end position="276"/>
    </location>
</feature>
<protein>
    <submittedName>
        <fullName evidence="8">Peptide ABC transporter permease</fullName>
    </submittedName>
</protein>
<dbReference type="SUPFAM" id="SSF161098">
    <property type="entry name" value="MetI-like"/>
    <property type="match status" value="1"/>
</dbReference>
<feature type="transmembrane region" description="Helical" evidence="6">
    <location>
        <begin position="85"/>
        <end position="110"/>
    </location>
</feature>
<feature type="transmembrane region" description="Helical" evidence="6">
    <location>
        <begin position="122"/>
        <end position="143"/>
    </location>
</feature>
<feature type="transmembrane region" description="Helical" evidence="6">
    <location>
        <begin position="7"/>
        <end position="27"/>
    </location>
</feature>
<feature type="transmembrane region" description="Helical" evidence="6">
    <location>
        <begin position="256"/>
        <end position="276"/>
    </location>
</feature>
<dbReference type="PROSITE" id="PS50928">
    <property type="entry name" value="ABC_TM1"/>
    <property type="match status" value="1"/>
</dbReference>
<proteinExistence type="predicted"/>
<evidence type="ECO:0000256" key="1">
    <source>
        <dbReference type="ARBA" id="ARBA00004141"/>
    </source>
</evidence>
<evidence type="ECO:0000256" key="6">
    <source>
        <dbReference type="SAM" id="Phobius"/>
    </source>
</evidence>
<dbReference type="InterPro" id="IPR035906">
    <property type="entry name" value="MetI-like_sf"/>
</dbReference>
<dbReference type="EMBL" id="NVLK01000043">
    <property type="protein sequence ID" value="PEC20447.1"/>
    <property type="molecule type" value="Genomic_DNA"/>
</dbReference>
<evidence type="ECO:0000256" key="3">
    <source>
        <dbReference type="ARBA" id="ARBA00022692"/>
    </source>
</evidence>
<gene>
    <name evidence="8" type="ORF">COM96_19645</name>
</gene>
<evidence type="ECO:0000259" key="7">
    <source>
        <dbReference type="PROSITE" id="PS50928"/>
    </source>
</evidence>
<feature type="transmembrane region" description="Helical" evidence="6">
    <location>
        <begin position="149"/>
        <end position="167"/>
    </location>
</feature>
<sequence>MLKKVVFNMRFLIGLFILVIIIISSFITKEKVDAGKIKPVPAYQYINDKITSTAPAPPSFSHPLGVDKEGNDVLIWTLYDAKTPIFYAVIISFFRIVFSLTLGVLHAYFYRYVRFLDILFETFQYVPTTLLAIFLLTPVMFISHNEEHLWLPYIISVLIFISVPNLVQLFSNEIRLLLQNEFVTSSKTLGGSFFHICKIHLKPFLTPKIFIWINQQMLQTLVLLLHLALFQAISFNVAGTLVLLGHNHQFLNVLPWVAFGPVLFFTIVILAVYMMLSGMQNALKSDINQIDNSLLLSVLAKEKSKKRNLLFSFKQRFLAKN</sequence>
<dbReference type="GO" id="GO:0055085">
    <property type="term" value="P:transmembrane transport"/>
    <property type="evidence" value="ECO:0007669"/>
    <property type="project" value="InterPro"/>
</dbReference>
<evidence type="ECO:0000313" key="9">
    <source>
        <dbReference type="Proteomes" id="UP000220006"/>
    </source>
</evidence>
<dbReference type="RefSeq" id="WP_097905173.1">
    <property type="nucleotide sequence ID" value="NZ_NVLK01000043.1"/>
</dbReference>
<dbReference type="Proteomes" id="UP000220006">
    <property type="component" value="Unassembled WGS sequence"/>
</dbReference>
<keyword evidence="2" id="KW-0813">Transport</keyword>
<organism evidence="8 9">
    <name type="scientific">Bacillus cereus</name>
    <dbReference type="NCBI Taxonomy" id="1396"/>
    <lineage>
        <taxon>Bacteria</taxon>
        <taxon>Bacillati</taxon>
        <taxon>Bacillota</taxon>
        <taxon>Bacilli</taxon>
        <taxon>Bacillales</taxon>
        <taxon>Bacillaceae</taxon>
        <taxon>Bacillus</taxon>
        <taxon>Bacillus cereus group</taxon>
    </lineage>
</organism>
<keyword evidence="4 6" id="KW-1133">Transmembrane helix</keyword>
<dbReference type="InterPro" id="IPR000515">
    <property type="entry name" value="MetI-like"/>
</dbReference>
<comment type="subcellular location">
    <subcellularLocation>
        <location evidence="1">Membrane</location>
        <topology evidence="1">Multi-pass membrane protein</topology>
    </subcellularLocation>
</comment>
<dbReference type="AlphaFoldDB" id="A0A2A7HU25"/>
<comment type="caution">
    <text evidence="8">The sequence shown here is derived from an EMBL/GenBank/DDBJ whole genome shotgun (WGS) entry which is preliminary data.</text>
</comment>
<dbReference type="GO" id="GO:0016020">
    <property type="term" value="C:membrane"/>
    <property type="evidence" value="ECO:0007669"/>
    <property type="project" value="UniProtKB-SubCell"/>
</dbReference>
<keyword evidence="3 6" id="KW-0812">Transmembrane</keyword>
<name>A0A2A7HU25_BACCE</name>
<evidence type="ECO:0000313" key="8">
    <source>
        <dbReference type="EMBL" id="PEC20447.1"/>
    </source>
</evidence>
<accession>A0A2A7HU25</accession>
<dbReference type="PANTHER" id="PTHR43839:SF3">
    <property type="entry name" value="OLIGOPEPTIDE ABC TRANSPORTER, PERMEASE PROTEIN"/>
    <property type="match status" value="1"/>
</dbReference>
<evidence type="ECO:0000256" key="5">
    <source>
        <dbReference type="ARBA" id="ARBA00023136"/>
    </source>
</evidence>
<evidence type="ECO:0000256" key="4">
    <source>
        <dbReference type="ARBA" id="ARBA00022989"/>
    </source>
</evidence>
<keyword evidence="5 6" id="KW-0472">Membrane</keyword>
<feature type="transmembrane region" description="Helical" evidence="6">
    <location>
        <begin position="221"/>
        <end position="244"/>
    </location>
</feature>
<dbReference type="PANTHER" id="PTHR43839">
    <property type="entry name" value="OPPC IN A BINDING PROTEIN-DEPENDENT TRANSPORT SYSTEM"/>
    <property type="match status" value="1"/>
</dbReference>
<evidence type="ECO:0000256" key="2">
    <source>
        <dbReference type="ARBA" id="ARBA00022448"/>
    </source>
</evidence>